<protein>
    <submittedName>
        <fullName evidence="1">DUF3800 domain-containing protein</fullName>
    </submittedName>
</protein>
<proteinExistence type="predicted"/>
<dbReference type="Pfam" id="PF12686">
    <property type="entry name" value="DUF3800"/>
    <property type="match status" value="1"/>
</dbReference>
<organism evidence="1 2">
    <name type="scientific">Methylorubrum rhodesianum</name>
    <dbReference type="NCBI Taxonomy" id="29427"/>
    <lineage>
        <taxon>Bacteria</taxon>
        <taxon>Pseudomonadati</taxon>
        <taxon>Pseudomonadota</taxon>
        <taxon>Alphaproteobacteria</taxon>
        <taxon>Hyphomicrobiales</taxon>
        <taxon>Methylobacteriaceae</taxon>
        <taxon>Methylorubrum</taxon>
    </lineage>
</organism>
<evidence type="ECO:0000313" key="2">
    <source>
        <dbReference type="Proteomes" id="UP001404845"/>
    </source>
</evidence>
<dbReference type="Proteomes" id="UP001404845">
    <property type="component" value="Unassembled WGS sequence"/>
</dbReference>
<name>A0ABU9Z6Z8_9HYPH</name>
<dbReference type="RefSeq" id="WP_200671325.1">
    <property type="nucleotide sequence ID" value="NZ_JACWCW010000060.1"/>
</dbReference>
<keyword evidence="2" id="KW-1185">Reference proteome</keyword>
<dbReference type="EMBL" id="JAQYXL010000001">
    <property type="protein sequence ID" value="MEN3227048.1"/>
    <property type="molecule type" value="Genomic_DNA"/>
</dbReference>
<comment type="caution">
    <text evidence="1">The sequence shown here is derived from an EMBL/GenBank/DDBJ whole genome shotgun (WGS) entry which is preliminary data.</text>
</comment>
<gene>
    <name evidence="1" type="ORF">PUR21_05120</name>
</gene>
<dbReference type="InterPro" id="IPR024524">
    <property type="entry name" value="DUF3800"/>
</dbReference>
<reference evidence="1 2" key="1">
    <citation type="journal article" date="2023" name="PLoS ONE">
        <title>Complete genome assembly of Hawai'i environmental nontuberculous mycobacteria reveals unexpected co-isolation with methylobacteria.</title>
        <authorList>
            <person name="Hendrix J."/>
            <person name="Epperson L.E."/>
            <person name="Tong E.I."/>
            <person name="Chan Y.L."/>
            <person name="Hasan N.A."/>
            <person name="Dawrs S.N."/>
            <person name="Norton G.J."/>
            <person name="Virdi R."/>
            <person name="Crooks J.L."/>
            <person name="Chan E.D."/>
            <person name="Honda J.R."/>
            <person name="Strong M."/>
        </authorList>
    </citation>
    <scope>NUCLEOTIDE SEQUENCE [LARGE SCALE GENOMIC DNA]</scope>
    <source>
        <strain evidence="1 2">NJH_HI01</strain>
    </source>
</reference>
<accession>A0ABU9Z6Z8</accession>
<evidence type="ECO:0000313" key="1">
    <source>
        <dbReference type="EMBL" id="MEN3227048.1"/>
    </source>
</evidence>
<sequence>MTSLVLPRLISCDESGFSGNDMLGSGQPYFSYASHDLHLEDAEELIRAARARFPVQMPELKAWKLMRSPRGRDLLTFVLDALEGHYIATIYDKKFSLACKLFEYLYEPVLQRNNRLFYDKNLHLFVANYLYMQMQAAGASAEQVAAEFERFMRTLDPVDAPTLFGGALRENPDPLLGQIIRFTRGYNVVIASETRALQRSGAGKWVLDLSISAVASHLRDWSDRHKLLDVVCDESKPIKDLSNAFDGMINRPDDAFIEMRGKRRRIVWNMVGPVRFASSATHAGIQVADLVAGVAGIVPIATSRDELRPLAERVVRHLNEECIWPDVERIDLNGEEAPVNWVILEGLASRADEGLDPLAGMELMYDAARASLPEFRQRIVGRADVQHQGADR</sequence>